<organism evidence="1">
    <name type="scientific">uncultured spirochete</name>
    <dbReference type="NCBI Taxonomy" id="156406"/>
    <lineage>
        <taxon>Bacteria</taxon>
        <taxon>Pseudomonadati</taxon>
        <taxon>Spirochaetota</taxon>
        <taxon>Spirochaetia</taxon>
        <taxon>Spirochaetales</taxon>
        <taxon>environmental samples</taxon>
    </lineage>
</organism>
<dbReference type="EMBL" id="FWDO01000004">
    <property type="protein sequence ID" value="SLM18294.1"/>
    <property type="molecule type" value="Genomic_DNA"/>
</dbReference>
<evidence type="ECO:0000313" key="1">
    <source>
        <dbReference type="EMBL" id="SLM18294.1"/>
    </source>
</evidence>
<dbReference type="AlphaFoldDB" id="A0A3P3XPY6"/>
<name>A0A3P3XPY6_9SPIR</name>
<protein>
    <submittedName>
        <fullName evidence="1">Uncharacterized protein</fullName>
    </submittedName>
</protein>
<accession>A0A3P3XPY6</accession>
<reference evidence="1" key="1">
    <citation type="submission" date="2017-02" db="EMBL/GenBank/DDBJ databases">
        <authorList>
            <person name="Regsiter A."/>
            <person name="William W."/>
        </authorList>
    </citation>
    <scope>NUCLEOTIDE SEQUENCE</scope>
    <source>
        <strain evidence="1">BdmA 4</strain>
    </source>
</reference>
<proteinExistence type="predicted"/>
<gene>
    <name evidence="1" type="ORF">SPIRO4BDMA_40866</name>
</gene>
<sequence length="301" mass="33627">MFQLTDASLERIIFAMEDQSNELLIDLETGDFIEKSEYQEENPDTASERYVEPPSWDSRRGFAILEAFAATVASPPELKLALNAALRRGKGVFKAFRQALSNDEILSRRFQDFKLRAMRPIVEEWIESLQEEQRLARLSEEPEDIGDIVASEIEFKVLPIKDIPFRLENFLTDYAQETFTSLPAAIRSWSLSVLLEKAEASKDSIFISFATVDGTNPLMFGIFTLQTSKALPLCVVEGVFGSKESAMLSIDWPLVDTISAYASKIGTALMVLEGPLFPSPISEEASAHGFVQSGSVFYKTL</sequence>